<dbReference type="AlphaFoldDB" id="A0A091AS15"/>
<evidence type="ECO:0000256" key="1">
    <source>
        <dbReference type="SAM" id="Phobius"/>
    </source>
</evidence>
<dbReference type="Proteomes" id="UP000029385">
    <property type="component" value="Unassembled WGS sequence"/>
</dbReference>
<proteinExistence type="predicted"/>
<gene>
    <name evidence="2" type="ORF">N789_12605</name>
</gene>
<sequence length="44" mass="4972">MLTLTRHHLRKIRVRSALLALAIGTMTLVWAFDRAEGIALMPAR</sequence>
<evidence type="ECO:0000313" key="3">
    <source>
        <dbReference type="Proteomes" id="UP000029385"/>
    </source>
</evidence>
<dbReference type="STRING" id="1121015.GCA_000420545_02203"/>
<protein>
    <submittedName>
        <fullName evidence="2">Uncharacterized protein</fullName>
    </submittedName>
</protein>
<reference evidence="2 3" key="1">
    <citation type="submission" date="2013-09" db="EMBL/GenBank/DDBJ databases">
        <title>Genome sequencing of Arenimonas oryziterrae.</title>
        <authorList>
            <person name="Chen F."/>
            <person name="Wang G."/>
        </authorList>
    </citation>
    <scope>NUCLEOTIDE SEQUENCE [LARGE SCALE GENOMIC DNA]</scope>
    <source>
        <strain evidence="2 3">YC6267</strain>
    </source>
</reference>
<dbReference type="PATRIC" id="fig|1121015.4.peg.1990"/>
<keyword evidence="1" id="KW-0472">Membrane</keyword>
<organism evidence="2 3">
    <name type="scientific">Arenimonas oryziterrae DSM 21050 = YC6267</name>
    <dbReference type="NCBI Taxonomy" id="1121015"/>
    <lineage>
        <taxon>Bacteria</taxon>
        <taxon>Pseudomonadati</taxon>
        <taxon>Pseudomonadota</taxon>
        <taxon>Gammaproteobacteria</taxon>
        <taxon>Lysobacterales</taxon>
        <taxon>Lysobacteraceae</taxon>
        <taxon>Arenimonas</taxon>
    </lineage>
</organism>
<dbReference type="RefSeq" id="WP_022969812.1">
    <property type="nucleotide sequence ID" value="NZ_ATVD01000004.1"/>
</dbReference>
<feature type="transmembrane region" description="Helical" evidence="1">
    <location>
        <begin position="12"/>
        <end position="32"/>
    </location>
</feature>
<name>A0A091AS15_9GAMM</name>
<keyword evidence="3" id="KW-1185">Reference proteome</keyword>
<dbReference type="EMBL" id="AVCI01000007">
    <property type="protein sequence ID" value="KFN42958.1"/>
    <property type="molecule type" value="Genomic_DNA"/>
</dbReference>
<keyword evidence="1" id="KW-1133">Transmembrane helix</keyword>
<evidence type="ECO:0000313" key="2">
    <source>
        <dbReference type="EMBL" id="KFN42958.1"/>
    </source>
</evidence>
<keyword evidence="1" id="KW-0812">Transmembrane</keyword>
<accession>A0A091AS15</accession>
<comment type="caution">
    <text evidence="2">The sequence shown here is derived from an EMBL/GenBank/DDBJ whole genome shotgun (WGS) entry which is preliminary data.</text>
</comment>